<dbReference type="Gene3D" id="3.50.50.60">
    <property type="entry name" value="FAD/NAD(P)-binding domain"/>
    <property type="match status" value="1"/>
</dbReference>
<sequence length="409" mass="45633">MNPQDKIVIIGAGCFGISTAYHLLKRGFESITVVERSDEFPAKDASSNDMNRIVRTSYLDPFYAKLAKEAIQSWKEDVDIWGDSYHESGVLVLGVSKYTDEAYKNDVRQGLRLKKLEDPSIIRQCFPPDAVVSLENSWGYLNYDGGWADAGQATSLLTKKVVSLGGKLILGKRATRLVRKDGITQGIECHDGTVIESALIIVAAGPWTPSIFPELKRKSISLATGQGIAMVQLSQEEADKYRESPVVLNFANGFYLFPPTDKNIVKLAIHAPGYTHTVDNISTPRTVITDPKDGLFIPRPYAQRLRTEFANVYPELAKKPFSNTRLCWYHDSTDGDWIIGRHPTDSAILFATGGSGHAFKFLPVHWSHYPELVRKFAVDREITYNDTSRTDIGMVREELDLSQLCGPEN</sequence>
<dbReference type="Proteomes" id="UP000799118">
    <property type="component" value="Unassembled WGS sequence"/>
</dbReference>
<name>A0A6A4IDT4_9AGAR</name>
<evidence type="ECO:0000256" key="1">
    <source>
        <dbReference type="ARBA" id="ARBA00001974"/>
    </source>
</evidence>
<keyword evidence="6" id="KW-1133">Transmembrane helix</keyword>
<proteinExistence type="inferred from homology"/>
<evidence type="ECO:0000256" key="5">
    <source>
        <dbReference type="ARBA" id="ARBA00023002"/>
    </source>
</evidence>
<organism evidence="8 9">
    <name type="scientific">Gymnopus androsaceus JB14</name>
    <dbReference type="NCBI Taxonomy" id="1447944"/>
    <lineage>
        <taxon>Eukaryota</taxon>
        <taxon>Fungi</taxon>
        <taxon>Dikarya</taxon>
        <taxon>Basidiomycota</taxon>
        <taxon>Agaricomycotina</taxon>
        <taxon>Agaricomycetes</taxon>
        <taxon>Agaricomycetidae</taxon>
        <taxon>Agaricales</taxon>
        <taxon>Marasmiineae</taxon>
        <taxon>Omphalotaceae</taxon>
        <taxon>Gymnopus</taxon>
    </lineage>
</organism>
<accession>A0A6A4IDT4</accession>
<dbReference type="GO" id="GO:0008115">
    <property type="term" value="F:sarcosine oxidase activity"/>
    <property type="evidence" value="ECO:0007669"/>
    <property type="project" value="TreeGrafter"/>
</dbReference>
<dbReference type="OrthoDB" id="2219495at2759"/>
<evidence type="ECO:0000256" key="4">
    <source>
        <dbReference type="ARBA" id="ARBA00022827"/>
    </source>
</evidence>
<dbReference type="PANTHER" id="PTHR10961">
    <property type="entry name" value="PEROXISOMAL SARCOSINE OXIDASE"/>
    <property type="match status" value="1"/>
</dbReference>
<evidence type="ECO:0000259" key="7">
    <source>
        <dbReference type="Pfam" id="PF01266"/>
    </source>
</evidence>
<dbReference type="AlphaFoldDB" id="A0A6A4IDT4"/>
<keyword evidence="6" id="KW-0472">Membrane</keyword>
<dbReference type="PANTHER" id="PTHR10961:SF46">
    <property type="entry name" value="PEROXISOMAL SARCOSINE OXIDASE"/>
    <property type="match status" value="1"/>
</dbReference>
<protein>
    <submittedName>
        <fullName evidence="8">FAD dependent oxidoreductase</fullName>
    </submittedName>
</protein>
<evidence type="ECO:0000256" key="3">
    <source>
        <dbReference type="ARBA" id="ARBA00022630"/>
    </source>
</evidence>
<comment type="similarity">
    <text evidence="2">Belongs to the MSOX/MTOX family.</text>
</comment>
<keyword evidence="6" id="KW-0812">Transmembrane</keyword>
<comment type="cofactor">
    <cofactor evidence="1">
        <name>FAD</name>
        <dbReference type="ChEBI" id="CHEBI:57692"/>
    </cofactor>
</comment>
<dbReference type="EMBL" id="ML769390">
    <property type="protein sequence ID" value="KAE9408741.1"/>
    <property type="molecule type" value="Genomic_DNA"/>
</dbReference>
<dbReference type="GO" id="GO:0004657">
    <property type="term" value="F:proline dehydrogenase activity"/>
    <property type="evidence" value="ECO:0007669"/>
    <property type="project" value="TreeGrafter"/>
</dbReference>
<evidence type="ECO:0000313" key="9">
    <source>
        <dbReference type="Proteomes" id="UP000799118"/>
    </source>
</evidence>
<keyword evidence="5" id="KW-0560">Oxidoreductase</keyword>
<evidence type="ECO:0000256" key="6">
    <source>
        <dbReference type="SAM" id="Phobius"/>
    </source>
</evidence>
<keyword evidence="9" id="KW-1185">Reference proteome</keyword>
<keyword evidence="4" id="KW-0274">FAD</keyword>
<gene>
    <name evidence="8" type="ORF">BT96DRAFT_962698</name>
</gene>
<keyword evidence="3" id="KW-0285">Flavoprotein</keyword>
<dbReference type="InterPro" id="IPR036188">
    <property type="entry name" value="FAD/NAD-bd_sf"/>
</dbReference>
<feature type="transmembrane region" description="Helical" evidence="6">
    <location>
        <begin position="7"/>
        <end position="24"/>
    </location>
</feature>
<dbReference type="SUPFAM" id="SSF51905">
    <property type="entry name" value="FAD/NAD(P)-binding domain"/>
    <property type="match status" value="1"/>
</dbReference>
<dbReference type="Gene3D" id="3.30.9.10">
    <property type="entry name" value="D-Amino Acid Oxidase, subunit A, domain 2"/>
    <property type="match status" value="1"/>
</dbReference>
<evidence type="ECO:0000256" key="2">
    <source>
        <dbReference type="ARBA" id="ARBA00010989"/>
    </source>
</evidence>
<dbReference type="InterPro" id="IPR045170">
    <property type="entry name" value="MTOX"/>
</dbReference>
<dbReference type="GO" id="GO:0050031">
    <property type="term" value="F:L-pipecolate oxidase activity"/>
    <property type="evidence" value="ECO:0007669"/>
    <property type="project" value="TreeGrafter"/>
</dbReference>
<evidence type="ECO:0000313" key="8">
    <source>
        <dbReference type="EMBL" id="KAE9408741.1"/>
    </source>
</evidence>
<reference evidence="8" key="1">
    <citation type="journal article" date="2019" name="Environ. Microbiol.">
        <title>Fungal ecological strategies reflected in gene transcription - a case study of two litter decomposers.</title>
        <authorList>
            <person name="Barbi F."/>
            <person name="Kohler A."/>
            <person name="Barry K."/>
            <person name="Baskaran P."/>
            <person name="Daum C."/>
            <person name="Fauchery L."/>
            <person name="Ihrmark K."/>
            <person name="Kuo A."/>
            <person name="LaButti K."/>
            <person name="Lipzen A."/>
            <person name="Morin E."/>
            <person name="Grigoriev I.V."/>
            <person name="Henrissat B."/>
            <person name="Lindahl B."/>
            <person name="Martin F."/>
        </authorList>
    </citation>
    <scope>NUCLEOTIDE SEQUENCE</scope>
    <source>
        <strain evidence="8">JB14</strain>
    </source>
</reference>
<dbReference type="InterPro" id="IPR006076">
    <property type="entry name" value="FAD-dep_OxRdtase"/>
</dbReference>
<dbReference type="GO" id="GO:0050660">
    <property type="term" value="F:flavin adenine dinucleotide binding"/>
    <property type="evidence" value="ECO:0007669"/>
    <property type="project" value="InterPro"/>
</dbReference>
<dbReference type="Pfam" id="PF01266">
    <property type="entry name" value="DAO"/>
    <property type="match status" value="1"/>
</dbReference>
<feature type="domain" description="FAD dependent oxidoreductase" evidence="7">
    <location>
        <begin position="6"/>
        <end position="364"/>
    </location>
</feature>